<evidence type="ECO:0000259" key="2">
    <source>
        <dbReference type="PROSITE" id="PS50010"/>
    </source>
</evidence>
<feature type="region of interest" description="Disordered" evidence="1">
    <location>
        <begin position="1080"/>
        <end position="1100"/>
    </location>
</feature>
<feature type="region of interest" description="Disordered" evidence="1">
    <location>
        <begin position="892"/>
        <end position="917"/>
    </location>
</feature>
<dbReference type="SUPFAM" id="SSF48065">
    <property type="entry name" value="DBL homology domain (DH-domain)"/>
    <property type="match status" value="1"/>
</dbReference>
<proteinExistence type="predicted"/>
<dbReference type="InterPro" id="IPR035899">
    <property type="entry name" value="DBL_dom_sf"/>
</dbReference>
<evidence type="ECO:0000313" key="3">
    <source>
        <dbReference type="EMBL" id="CDS12350.1"/>
    </source>
</evidence>
<feature type="compositionally biased region" description="Low complexity" evidence="1">
    <location>
        <begin position="752"/>
        <end position="761"/>
    </location>
</feature>
<dbReference type="AlphaFoldDB" id="A0A077WYJ8"/>
<accession>A0A077WYJ8</accession>
<feature type="domain" description="DH" evidence="2">
    <location>
        <begin position="102"/>
        <end position="290"/>
    </location>
</feature>
<feature type="compositionally biased region" description="Basic and acidic residues" evidence="1">
    <location>
        <begin position="762"/>
        <end position="773"/>
    </location>
</feature>
<feature type="compositionally biased region" description="Low complexity" evidence="1">
    <location>
        <begin position="1084"/>
        <end position="1100"/>
    </location>
</feature>
<dbReference type="PANTHER" id="PTHR12673">
    <property type="entry name" value="FACIOGENITAL DYSPLASIA PROTEIN"/>
    <property type="match status" value="1"/>
</dbReference>
<feature type="region of interest" description="Disordered" evidence="1">
    <location>
        <begin position="736"/>
        <end position="790"/>
    </location>
</feature>
<feature type="region of interest" description="Disordered" evidence="1">
    <location>
        <begin position="823"/>
        <end position="860"/>
    </location>
</feature>
<sequence length="1100" mass="125295">MLMMQDLEPYGYLHCRNLAVADRYAITPPKPSNVKHVPDSLCVYYDLVVDDHFVNTSTSYDTFYNAITSSTATRQSQTTRRQSTYSPLPVEQQRRFIKNDERRGNLISEFVLTEDNYVASLRSFVSSIVQPIRSRARDKQRCILGPYECSKIFMNVEQLLQANEAFRLDLARYQSSAAVSMNFGDMCLMHMRRFATCYRKFLLGVENAQAFNIKEQKHNATYEAYLNKLKVNKGNQTVYDYLALPGQRVGRYTMFFKELIKHTTDDHSDLPGLTEALKAAEEIANMSEDYHTKLIKIFHNMLQSIQNCPASLISQQRSLICHLDAVEHDLNTGKPAHPVTLFLFTDKLMVARRPSYAVDGLESCGLDHERDKSGMLSLLARKADITKRYDRKLKFRGWMGLSDIEVHDGVAGVPGSFTLVAATNEAVTPTDVDPQTRDALEGYFLEDSPRLFSISCTSPDGSTKTIQSLMQERQNFVEQFGRQKLSLHRMDDVLLDWTYCLWNDRYFFANIYRLSTYHQVQAKNEVALVYIKDPNSPKLNITMRSKLALGCTSDNHVTSDLELSTGSETEIHHFRDRLLGNLYACDKDLREVGRMATSLSTYGRRRRLRYANQIKPISSTFRKELNRRRSMNTFKLFSGLGSPPALPSSNHHTTAIAASSSTARRKSVNSDEFSKTTGFMESRISRAYSSSASSNSNDSEQETAVDIAIMHQGNKRNSMNVRRKSLTESIASMYRPSVHPSQTVSYELMPGNRSSSNNTRSNSEHDLSNEGVKKISHPIQRPIRDMPADYPPRYPDSNVSQSTMITRSNCNSPTNFPGCRKSWGGSSTQDPFSSRSTLSTPMDSTHDLTPPFITRNNSTSSGTYTPFSHDLLGTDHIQVDEKVTELLAQIKSNSPLSSSSSESCQTPPPAIQPNPAQDGIDKLMLEMDMMKSEFNRKYSNIIQDYEEMGSVVRQLTRELRKRDEELAALRIRYRDCIAENDLLYEAFNHELDQMFDTLGFQRHQRQRQHIVGDGGEDEDDEYDSSIESQQQRIHHRRPSHPSPEMQIRRKLEVTMKERNQWHQTACKLARELQNLTQGLEVDIPVRPTNSTSSPSPNVRR</sequence>
<feature type="region of interest" description="Disordered" evidence="1">
    <location>
        <begin position="645"/>
        <end position="674"/>
    </location>
</feature>
<dbReference type="PROSITE" id="PS50010">
    <property type="entry name" value="DH_2"/>
    <property type="match status" value="1"/>
</dbReference>
<dbReference type="OrthoDB" id="660555at2759"/>
<feature type="compositionally biased region" description="Acidic residues" evidence="1">
    <location>
        <begin position="1014"/>
        <end position="1024"/>
    </location>
</feature>
<organism evidence="3">
    <name type="scientific">Lichtheimia ramosa</name>
    <dbReference type="NCBI Taxonomy" id="688394"/>
    <lineage>
        <taxon>Eukaryota</taxon>
        <taxon>Fungi</taxon>
        <taxon>Fungi incertae sedis</taxon>
        <taxon>Mucoromycota</taxon>
        <taxon>Mucoromycotina</taxon>
        <taxon>Mucoromycetes</taxon>
        <taxon>Mucorales</taxon>
        <taxon>Lichtheimiaceae</taxon>
        <taxon>Lichtheimia</taxon>
    </lineage>
</organism>
<gene>
    <name evidence="3" type="ORF">LRAMOSA04545</name>
</gene>
<dbReference type="EMBL" id="LK023357">
    <property type="protein sequence ID" value="CDS12350.1"/>
    <property type="molecule type" value="Genomic_DNA"/>
</dbReference>
<evidence type="ECO:0000256" key="1">
    <source>
        <dbReference type="SAM" id="MobiDB-lite"/>
    </source>
</evidence>
<dbReference type="Gene3D" id="1.20.900.10">
    <property type="entry name" value="Dbl homology (DH) domain"/>
    <property type="match status" value="1"/>
</dbReference>
<feature type="compositionally biased region" description="Polar residues" evidence="1">
    <location>
        <begin position="824"/>
        <end position="843"/>
    </location>
</feature>
<dbReference type="InterPro" id="IPR051092">
    <property type="entry name" value="FYVE_RhoGEF_PH"/>
</dbReference>
<protein>
    <recommendedName>
        <fullName evidence="2">DH domain-containing protein</fullName>
    </recommendedName>
</protein>
<dbReference type="GO" id="GO:0005085">
    <property type="term" value="F:guanyl-nucleotide exchange factor activity"/>
    <property type="evidence" value="ECO:0007669"/>
    <property type="project" value="InterPro"/>
</dbReference>
<reference evidence="3" key="1">
    <citation type="journal article" date="2014" name="Genome Announc.">
        <title>De novo whole-genome sequence and genome annotation of Lichtheimia ramosa.</title>
        <authorList>
            <person name="Linde J."/>
            <person name="Schwartze V."/>
            <person name="Binder U."/>
            <person name="Lass-Florl C."/>
            <person name="Voigt K."/>
            <person name="Horn F."/>
        </authorList>
    </citation>
    <scope>NUCLEOTIDE SEQUENCE</scope>
    <source>
        <strain evidence="3">JMRC FSU:6197</strain>
    </source>
</reference>
<feature type="compositionally biased region" description="Low complexity" evidence="1">
    <location>
        <begin position="892"/>
        <end position="905"/>
    </location>
</feature>
<feature type="region of interest" description="Disordered" evidence="1">
    <location>
        <begin position="1006"/>
        <end position="1045"/>
    </location>
</feature>
<dbReference type="GO" id="GO:0005737">
    <property type="term" value="C:cytoplasm"/>
    <property type="evidence" value="ECO:0007669"/>
    <property type="project" value="TreeGrafter"/>
</dbReference>
<feature type="compositionally biased region" description="Low complexity" evidence="1">
    <location>
        <begin position="645"/>
        <end position="662"/>
    </location>
</feature>
<dbReference type="PANTHER" id="PTHR12673:SF159">
    <property type="entry name" value="LD03170P"/>
    <property type="match status" value="1"/>
</dbReference>
<dbReference type="InterPro" id="IPR000219">
    <property type="entry name" value="DH_dom"/>
</dbReference>
<dbReference type="Pfam" id="PF00621">
    <property type="entry name" value="RhoGEF"/>
    <property type="match status" value="1"/>
</dbReference>
<name>A0A077WYJ8_9FUNG</name>
<dbReference type="SMART" id="SM00325">
    <property type="entry name" value="RhoGEF"/>
    <property type="match status" value="1"/>
</dbReference>